<dbReference type="AlphaFoldDB" id="A0AAD4UT81"/>
<dbReference type="GO" id="GO:0000105">
    <property type="term" value="P:L-histidine biosynthetic process"/>
    <property type="evidence" value="ECO:0007669"/>
    <property type="project" value="UniProtKB-KW"/>
</dbReference>
<dbReference type="GO" id="GO:0005737">
    <property type="term" value="C:cytoplasm"/>
    <property type="evidence" value="ECO:0007669"/>
    <property type="project" value="InterPro"/>
</dbReference>
<evidence type="ECO:0000256" key="3">
    <source>
        <dbReference type="ARBA" id="ARBA00011946"/>
    </source>
</evidence>
<evidence type="ECO:0000256" key="5">
    <source>
        <dbReference type="ARBA" id="ARBA00022676"/>
    </source>
</evidence>
<dbReference type="GO" id="GO:0003879">
    <property type="term" value="F:ATP phosphoribosyltransferase activity"/>
    <property type="evidence" value="ECO:0007669"/>
    <property type="project" value="UniProtKB-EC"/>
</dbReference>
<comment type="caution">
    <text evidence="9">The sequence shown here is derived from an EMBL/GenBank/DDBJ whole genome shotgun (WGS) entry which is preliminary data.</text>
</comment>
<evidence type="ECO:0000256" key="2">
    <source>
        <dbReference type="ARBA" id="ARBA00004667"/>
    </source>
</evidence>
<keyword evidence="5" id="KW-0328">Glycosyltransferase</keyword>
<evidence type="ECO:0000259" key="8">
    <source>
        <dbReference type="Pfam" id="PF01634"/>
    </source>
</evidence>
<evidence type="ECO:0000256" key="1">
    <source>
        <dbReference type="ARBA" id="ARBA00000915"/>
    </source>
</evidence>
<dbReference type="Gene3D" id="3.40.190.10">
    <property type="entry name" value="Periplasmic binding protein-like II"/>
    <property type="match status" value="1"/>
</dbReference>
<keyword evidence="6" id="KW-0808">Transferase</keyword>
<dbReference type="Proteomes" id="UP001054821">
    <property type="component" value="Chromosome 8"/>
</dbReference>
<evidence type="ECO:0000256" key="6">
    <source>
        <dbReference type="ARBA" id="ARBA00022679"/>
    </source>
</evidence>
<organism evidence="9 10">
    <name type="scientific">Prunus dulcis</name>
    <name type="common">Almond</name>
    <name type="synonym">Amygdalus dulcis</name>
    <dbReference type="NCBI Taxonomy" id="3755"/>
    <lineage>
        <taxon>Eukaryota</taxon>
        <taxon>Viridiplantae</taxon>
        <taxon>Streptophyta</taxon>
        <taxon>Embryophyta</taxon>
        <taxon>Tracheophyta</taxon>
        <taxon>Spermatophyta</taxon>
        <taxon>Magnoliopsida</taxon>
        <taxon>eudicotyledons</taxon>
        <taxon>Gunneridae</taxon>
        <taxon>Pentapetalae</taxon>
        <taxon>rosids</taxon>
        <taxon>fabids</taxon>
        <taxon>Rosales</taxon>
        <taxon>Rosaceae</taxon>
        <taxon>Amygdaloideae</taxon>
        <taxon>Amygdaleae</taxon>
        <taxon>Prunus</taxon>
    </lineage>
</organism>
<comment type="pathway">
    <text evidence="2">Amino-acid biosynthesis; L-histidine biosynthesis; L-histidine from 5-phospho-alpha-D-ribose 1-diphosphate: step 1/9.</text>
</comment>
<keyword evidence="7" id="KW-0368">Histidine biosynthesis</keyword>
<dbReference type="EC" id="2.4.2.17" evidence="3"/>
<dbReference type="SUPFAM" id="SSF53850">
    <property type="entry name" value="Periplasmic binding protein-like II"/>
    <property type="match status" value="1"/>
</dbReference>
<gene>
    <name evidence="9" type="ORF">L3X38_041006</name>
</gene>
<accession>A0AAD4UT81</accession>
<evidence type="ECO:0000313" key="9">
    <source>
        <dbReference type="EMBL" id="KAI5311833.1"/>
    </source>
</evidence>
<keyword evidence="10" id="KW-1185">Reference proteome</keyword>
<evidence type="ECO:0000256" key="7">
    <source>
        <dbReference type="ARBA" id="ARBA00023102"/>
    </source>
</evidence>
<protein>
    <recommendedName>
        <fullName evidence="3">ATP phosphoribosyltransferase</fullName>
        <ecNumber evidence="3">2.4.2.17</ecNumber>
    </recommendedName>
</protein>
<dbReference type="PANTHER" id="PTHR21403:SF8">
    <property type="entry name" value="ATP PHOSPHORIBOSYLTRANSFERASE"/>
    <property type="match status" value="1"/>
</dbReference>
<reference evidence="9 10" key="1">
    <citation type="journal article" date="2022" name="G3 (Bethesda)">
        <title>Whole-genome sequence and methylome profiling of the almond [Prunus dulcis (Mill.) D.A. Webb] cultivar 'Nonpareil'.</title>
        <authorList>
            <person name="D'Amico-Willman K.M."/>
            <person name="Ouma W.Z."/>
            <person name="Meulia T."/>
            <person name="Sideli G.M."/>
            <person name="Gradziel T.M."/>
            <person name="Fresnedo-Ramirez J."/>
        </authorList>
    </citation>
    <scope>NUCLEOTIDE SEQUENCE [LARGE SCALE GENOMIC DNA]</scope>
    <source>
        <strain evidence="9">Clone GOH B32 T37-40</strain>
    </source>
</reference>
<dbReference type="PANTHER" id="PTHR21403">
    <property type="entry name" value="ATP PHOSPHORIBOSYLTRANSFERASE ATP-PRTASE"/>
    <property type="match status" value="1"/>
</dbReference>
<feature type="domain" description="ATP phosphoribosyltransferase catalytic" evidence="8">
    <location>
        <begin position="7"/>
        <end position="57"/>
    </location>
</feature>
<name>A0AAD4UT81_PRUDU</name>
<evidence type="ECO:0000313" key="10">
    <source>
        <dbReference type="Proteomes" id="UP001054821"/>
    </source>
</evidence>
<sequence length="152" mass="16749">MPQWTEEKPLQVATGFTYLGPKFMKENGLNHVSFSTADGALEAAPAMWIADAILDLLCCEARQFLAEGQFTVTANMRGSSAEEVAERVLSQPSLSCLQGPTISPVFLQTGVLVSSLTYIFYEETPRWRELLSALGLQFSLCGRCCARFVIFL</sequence>
<dbReference type="InterPro" id="IPR013820">
    <property type="entry name" value="ATP_PRibTrfase_cat"/>
</dbReference>
<evidence type="ECO:0000256" key="4">
    <source>
        <dbReference type="ARBA" id="ARBA00022605"/>
    </source>
</evidence>
<dbReference type="InterPro" id="IPR001348">
    <property type="entry name" value="ATP_PRibTrfase_HisG"/>
</dbReference>
<dbReference type="EMBL" id="JAJFAZ020000008">
    <property type="protein sequence ID" value="KAI5311833.1"/>
    <property type="molecule type" value="Genomic_DNA"/>
</dbReference>
<keyword evidence="4" id="KW-0028">Amino-acid biosynthesis</keyword>
<dbReference type="Pfam" id="PF01634">
    <property type="entry name" value="HisG"/>
    <property type="match status" value="1"/>
</dbReference>
<comment type="catalytic activity">
    <reaction evidence="1">
        <text>1-(5-phospho-beta-D-ribosyl)-ATP + diphosphate = 5-phospho-alpha-D-ribose 1-diphosphate + ATP</text>
        <dbReference type="Rhea" id="RHEA:18473"/>
        <dbReference type="ChEBI" id="CHEBI:30616"/>
        <dbReference type="ChEBI" id="CHEBI:33019"/>
        <dbReference type="ChEBI" id="CHEBI:58017"/>
        <dbReference type="ChEBI" id="CHEBI:73183"/>
        <dbReference type="EC" id="2.4.2.17"/>
    </reaction>
</comment>
<proteinExistence type="predicted"/>